<dbReference type="InterPro" id="IPR036271">
    <property type="entry name" value="Tet_transcr_reg_TetR-rel_C_sf"/>
</dbReference>
<dbReference type="PROSITE" id="PS01081">
    <property type="entry name" value="HTH_TETR_1"/>
    <property type="match status" value="1"/>
</dbReference>
<dbReference type="Gene3D" id="1.10.357.10">
    <property type="entry name" value="Tetracycline Repressor, domain 2"/>
    <property type="match status" value="1"/>
</dbReference>
<proteinExistence type="predicted"/>
<dbReference type="PROSITE" id="PS50977">
    <property type="entry name" value="HTH_TETR_2"/>
    <property type="match status" value="1"/>
</dbReference>
<gene>
    <name evidence="4" type="ORF">FHS18_003961</name>
</gene>
<evidence type="ECO:0000313" key="5">
    <source>
        <dbReference type="Proteomes" id="UP000570361"/>
    </source>
</evidence>
<dbReference type="Pfam" id="PF00440">
    <property type="entry name" value="TetR_N"/>
    <property type="match status" value="1"/>
</dbReference>
<protein>
    <submittedName>
        <fullName evidence="4">AcrR family transcriptional regulator</fullName>
    </submittedName>
</protein>
<evidence type="ECO:0000256" key="1">
    <source>
        <dbReference type="ARBA" id="ARBA00023125"/>
    </source>
</evidence>
<comment type="caution">
    <text evidence="4">The sequence shown here is derived from an EMBL/GenBank/DDBJ whole genome shotgun (WGS) entry which is preliminary data.</text>
</comment>
<dbReference type="PRINTS" id="PR00455">
    <property type="entry name" value="HTHTETR"/>
</dbReference>
<dbReference type="RefSeq" id="WP_183601744.1">
    <property type="nucleotide sequence ID" value="NZ_JACHXK010000009.1"/>
</dbReference>
<dbReference type="InterPro" id="IPR009057">
    <property type="entry name" value="Homeodomain-like_sf"/>
</dbReference>
<feature type="DNA-binding region" description="H-T-H motif" evidence="2">
    <location>
        <begin position="27"/>
        <end position="46"/>
    </location>
</feature>
<evidence type="ECO:0000313" key="4">
    <source>
        <dbReference type="EMBL" id="MBB3111893.1"/>
    </source>
</evidence>
<dbReference type="Gene3D" id="1.10.10.60">
    <property type="entry name" value="Homeodomain-like"/>
    <property type="match status" value="1"/>
</dbReference>
<dbReference type="SUPFAM" id="SSF46689">
    <property type="entry name" value="Homeodomain-like"/>
    <property type="match status" value="1"/>
</dbReference>
<dbReference type="InterPro" id="IPR050624">
    <property type="entry name" value="HTH-type_Tx_Regulator"/>
</dbReference>
<keyword evidence="5" id="KW-1185">Reference proteome</keyword>
<organism evidence="4 5">
    <name type="scientific">Paenibacillus phyllosphaerae</name>
    <dbReference type="NCBI Taxonomy" id="274593"/>
    <lineage>
        <taxon>Bacteria</taxon>
        <taxon>Bacillati</taxon>
        <taxon>Bacillota</taxon>
        <taxon>Bacilli</taxon>
        <taxon>Bacillales</taxon>
        <taxon>Paenibacillaceae</taxon>
        <taxon>Paenibacillus</taxon>
    </lineage>
</organism>
<evidence type="ECO:0000256" key="2">
    <source>
        <dbReference type="PROSITE-ProRule" id="PRU00335"/>
    </source>
</evidence>
<dbReference type="InterPro" id="IPR023772">
    <property type="entry name" value="DNA-bd_HTH_TetR-type_CS"/>
</dbReference>
<keyword evidence="1 2" id="KW-0238">DNA-binding</keyword>
<dbReference type="PANTHER" id="PTHR43479">
    <property type="entry name" value="ACREF/ENVCD OPERON REPRESSOR-RELATED"/>
    <property type="match status" value="1"/>
</dbReference>
<dbReference type="AlphaFoldDB" id="A0A7W5B034"/>
<sequence length="194" mass="22203">MAAIDRRSLILKAATQAFAQFGYKATTMDLVSKIANVGKGTIYTFFKTKEELFDEIVRKALHELQVVLDEGMHEGEPFFDNLFRVLSALLEFRSDHELFIKLQQEVQHIGTSQALEGTHRLEGVVLDYLRGHIVNGIEKGEIKPCDPDIVAYTILKLYIALTSDWNKFHKEPLTKEQIQQHFILFFAEGLRYSG</sequence>
<accession>A0A7W5B034</accession>
<evidence type="ECO:0000259" key="3">
    <source>
        <dbReference type="PROSITE" id="PS50977"/>
    </source>
</evidence>
<dbReference type="InterPro" id="IPR001647">
    <property type="entry name" value="HTH_TetR"/>
</dbReference>
<reference evidence="4 5" key="1">
    <citation type="submission" date="2020-08" db="EMBL/GenBank/DDBJ databases">
        <title>Genomic Encyclopedia of Type Strains, Phase III (KMG-III): the genomes of soil and plant-associated and newly described type strains.</title>
        <authorList>
            <person name="Whitman W."/>
        </authorList>
    </citation>
    <scope>NUCLEOTIDE SEQUENCE [LARGE SCALE GENOMIC DNA]</scope>
    <source>
        <strain evidence="4 5">CECT 5862</strain>
    </source>
</reference>
<feature type="domain" description="HTH tetR-type" evidence="3">
    <location>
        <begin position="4"/>
        <end position="64"/>
    </location>
</feature>
<dbReference type="EMBL" id="JACHXK010000009">
    <property type="protein sequence ID" value="MBB3111893.1"/>
    <property type="molecule type" value="Genomic_DNA"/>
</dbReference>
<dbReference type="PANTHER" id="PTHR43479:SF11">
    <property type="entry name" value="ACREF_ENVCD OPERON REPRESSOR-RELATED"/>
    <property type="match status" value="1"/>
</dbReference>
<dbReference type="SUPFAM" id="SSF48498">
    <property type="entry name" value="Tetracyclin repressor-like, C-terminal domain"/>
    <property type="match status" value="1"/>
</dbReference>
<dbReference type="Proteomes" id="UP000570361">
    <property type="component" value="Unassembled WGS sequence"/>
</dbReference>
<name>A0A7W5B034_9BACL</name>
<dbReference type="GO" id="GO:0003677">
    <property type="term" value="F:DNA binding"/>
    <property type="evidence" value="ECO:0007669"/>
    <property type="project" value="UniProtKB-UniRule"/>
</dbReference>